<organism evidence="6 7">
    <name type="scientific">Terasakiispira papahanaumokuakeensis</name>
    <dbReference type="NCBI Taxonomy" id="197479"/>
    <lineage>
        <taxon>Bacteria</taxon>
        <taxon>Pseudomonadati</taxon>
        <taxon>Pseudomonadota</taxon>
        <taxon>Gammaproteobacteria</taxon>
        <taxon>Oceanospirillales</taxon>
        <taxon>Terasakiispira</taxon>
    </lineage>
</organism>
<feature type="transmembrane region" description="Helical" evidence="4">
    <location>
        <begin position="265"/>
        <end position="283"/>
    </location>
</feature>
<dbReference type="GO" id="GO:0005886">
    <property type="term" value="C:plasma membrane"/>
    <property type="evidence" value="ECO:0007669"/>
    <property type="project" value="TreeGrafter"/>
</dbReference>
<keyword evidence="2 4" id="KW-1133">Transmembrane helix</keyword>
<evidence type="ECO:0000313" key="7">
    <source>
        <dbReference type="Proteomes" id="UP000094291"/>
    </source>
</evidence>
<feature type="transmembrane region" description="Helical" evidence="4">
    <location>
        <begin position="98"/>
        <end position="121"/>
    </location>
</feature>
<dbReference type="PROSITE" id="PS50850">
    <property type="entry name" value="MFS"/>
    <property type="match status" value="1"/>
</dbReference>
<dbReference type="SUPFAM" id="SSF103473">
    <property type="entry name" value="MFS general substrate transporter"/>
    <property type="match status" value="1"/>
</dbReference>
<comment type="caution">
    <text evidence="6">The sequence shown here is derived from an EMBL/GenBank/DDBJ whole genome shotgun (WGS) entry which is preliminary data.</text>
</comment>
<dbReference type="InterPro" id="IPR011701">
    <property type="entry name" value="MFS"/>
</dbReference>
<keyword evidence="1 4" id="KW-0812">Transmembrane</keyword>
<evidence type="ECO:0000256" key="4">
    <source>
        <dbReference type="SAM" id="Phobius"/>
    </source>
</evidence>
<dbReference type="AlphaFoldDB" id="A0A1E2VEE8"/>
<dbReference type="RefSeq" id="WP_069000067.1">
    <property type="nucleotide sequence ID" value="NZ_MDTQ01000001.1"/>
</dbReference>
<feature type="transmembrane region" description="Helical" evidence="4">
    <location>
        <begin position="204"/>
        <end position="226"/>
    </location>
</feature>
<dbReference type="EMBL" id="MDTQ01000001">
    <property type="protein sequence ID" value="ODC05045.1"/>
    <property type="molecule type" value="Genomic_DNA"/>
</dbReference>
<name>A0A1E2VEE8_9GAMM</name>
<feature type="transmembrane region" description="Helical" evidence="4">
    <location>
        <begin position="72"/>
        <end position="92"/>
    </location>
</feature>
<protein>
    <recommendedName>
        <fullName evidence="5">Major facilitator superfamily (MFS) profile domain-containing protein</fullName>
    </recommendedName>
</protein>
<dbReference type="PANTHER" id="PTHR23521">
    <property type="entry name" value="TRANSPORTER MFS SUPERFAMILY"/>
    <property type="match status" value="1"/>
</dbReference>
<keyword evidence="7" id="KW-1185">Reference proteome</keyword>
<keyword evidence="3 4" id="KW-0472">Membrane</keyword>
<dbReference type="InterPro" id="IPR020846">
    <property type="entry name" value="MFS_dom"/>
</dbReference>
<sequence length="480" mass="50412">MSRTLLAAVFAPLAGLFILTLGNGFFSTLVTVRLDHEGASATAVGLVSAAYYAGLVLGAFRSERLIARIGHIRAYSTFASMMAVAALGHALWMNLPFWGLLRLVAGFCMAGLFVAVESWLLAAATAGTRGRVLALYNIAFFAATGAGQFLLEVMDTNSIMPFLLLSVTCSLSILPMALTRVSAPQIETAMPLSLFSLLRLSPTGVVGCLIAGGMLAALYSLLPLFLKQTTDTLAMVARMMAVTIAGGLLLQYPIGKLSDRLDRRIVLLGLAGVVVLCSIVAALGYHNLRVLSCTLFLLGGAAFTLYPVAISHAADGLEPNQMVGATQGLLLSYSVGAALSPVLAGPAMGQVGPTGFFLFTGSISLGLVFFFLWRLRDGHAVAVADHQAYVVRPAVTPVGAELDPMAARQATLDLTAKADLPEAQVWEGQVPEPIIHEVLQNADASAESGAVNDRVVDELQAANQARWQQGAANSESSMTT</sequence>
<dbReference type="Gene3D" id="1.20.1250.20">
    <property type="entry name" value="MFS general substrate transporter like domains"/>
    <property type="match status" value="2"/>
</dbReference>
<dbReference type="CDD" id="cd17477">
    <property type="entry name" value="MFS_YcaD_like"/>
    <property type="match status" value="1"/>
</dbReference>
<dbReference type="PANTHER" id="PTHR23521:SF3">
    <property type="entry name" value="MFS TRANSPORTER"/>
    <property type="match status" value="1"/>
</dbReference>
<evidence type="ECO:0000256" key="2">
    <source>
        <dbReference type="ARBA" id="ARBA00022989"/>
    </source>
</evidence>
<dbReference type="STRING" id="197479.BFW38_17410"/>
<feature type="transmembrane region" description="Helical" evidence="4">
    <location>
        <begin position="289"/>
        <end position="309"/>
    </location>
</feature>
<dbReference type="Pfam" id="PF07690">
    <property type="entry name" value="MFS_1"/>
    <property type="match status" value="1"/>
</dbReference>
<evidence type="ECO:0000259" key="5">
    <source>
        <dbReference type="PROSITE" id="PS50850"/>
    </source>
</evidence>
<proteinExistence type="predicted"/>
<accession>A0A1E2VEE8</accession>
<reference evidence="6 7" key="1">
    <citation type="submission" date="2016-08" db="EMBL/GenBank/DDBJ databases">
        <authorList>
            <person name="Seilhamer J.J."/>
        </authorList>
    </citation>
    <scope>NUCLEOTIDE SEQUENCE [LARGE SCALE GENOMIC DNA]</scope>
    <source>
        <strain evidence="6 7">PH27A</strain>
    </source>
</reference>
<feature type="transmembrane region" description="Helical" evidence="4">
    <location>
        <begin position="40"/>
        <end position="60"/>
    </location>
</feature>
<dbReference type="OrthoDB" id="9810614at2"/>
<gene>
    <name evidence="6" type="ORF">BFW38_17410</name>
</gene>
<feature type="domain" description="Major facilitator superfamily (MFS) profile" evidence="5">
    <location>
        <begin position="8"/>
        <end position="378"/>
    </location>
</feature>
<feature type="transmembrane region" description="Helical" evidence="4">
    <location>
        <begin position="232"/>
        <end position="253"/>
    </location>
</feature>
<evidence type="ECO:0000256" key="1">
    <source>
        <dbReference type="ARBA" id="ARBA00022692"/>
    </source>
</evidence>
<dbReference type="Proteomes" id="UP000094291">
    <property type="component" value="Unassembled WGS sequence"/>
</dbReference>
<evidence type="ECO:0000256" key="3">
    <source>
        <dbReference type="ARBA" id="ARBA00023136"/>
    </source>
</evidence>
<feature type="transmembrane region" description="Helical" evidence="4">
    <location>
        <begin position="355"/>
        <end position="373"/>
    </location>
</feature>
<dbReference type="InterPro" id="IPR047200">
    <property type="entry name" value="MFS_YcaD-like"/>
</dbReference>
<dbReference type="InterPro" id="IPR036259">
    <property type="entry name" value="MFS_trans_sf"/>
</dbReference>
<feature type="transmembrane region" description="Helical" evidence="4">
    <location>
        <begin position="133"/>
        <end position="151"/>
    </location>
</feature>
<dbReference type="GO" id="GO:0022857">
    <property type="term" value="F:transmembrane transporter activity"/>
    <property type="evidence" value="ECO:0007669"/>
    <property type="project" value="InterPro"/>
</dbReference>
<evidence type="ECO:0000313" key="6">
    <source>
        <dbReference type="EMBL" id="ODC05045.1"/>
    </source>
</evidence>